<comment type="caution">
    <text evidence="1">The sequence shown here is derived from an EMBL/GenBank/DDBJ whole genome shotgun (WGS) entry which is preliminary data.</text>
</comment>
<protein>
    <submittedName>
        <fullName evidence="1">Uncharacterized protein</fullName>
    </submittedName>
</protein>
<accession>A0ACB8XEW8</accession>
<gene>
    <name evidence="1" type="ORF">L6452_44367</name>
</gene>
<dbReference type="Proteomes" id="UP001055879">
    <property type="component" value="Linkage Group LG18"/>
</dbReference>
<sequence>MSRRQYSRLCYLIHDSQHLFTTAKSTELITKEQEKSLLIILSQVLNQIKVWIGEFDSDSGSGSGSGSGSDSDNGDHGNPSIDVSSNGEFVIRNSICHSSTSQCIFKITNDLVFLLAVESSYARHLAGNVLVAISEFVVASESYWEEFLQSLFFFFEVIICKAVSPSFDPPKITNHLDCDSSSFKLDLQSLSSNARWYSVGSIVLVLRNILKQQKHEEDDDENLEVFLNALGSCLRNIPWDFIDNVDEVSVSFCGYLVQLFCSVVSRISSSEAMADSVGENAAIQEIFNIFPKILAWCLGKPGECRNHTGISRYVRHKILVLMIRLSSLIHLHCNMITSWLHLIDKYFQDPLLESVTQPQADQDDCLQDSPFLPSLDDVEHDNGSHRHLKRRVVFLYLKCAFRLIGLKERPEKQCLCGDVKSCSKKGFAAVYEWLEMQLPDDIFVNSELYNDRCKRFTKCFLQLYMHEDDMLFEVLLQLTNMPFGCEQRIAEEWTSEVVEKNVLLLLSDIFDPVHLFHLFLSELHYDHEVLLDYLISKDTGASCAEYLLKCLRIVCDTWNSFRGFPVRKGGNRSSFKRRKVMNDSCVQQESSSESSSDEIRLSSKTGCKNQERRFHAATDCLLLLKKSVENLHQKNLFPYNPEVLLRRLTRFQELCQNPDY</sequence>
<keyword evidence="2" id="KW-1185">Reference proteome</keyword>
<name>A0ACB8XEW8_ARCLA</name>
<dbReference type="EMBL" id="CM042064">
    <property type="protein sequence ID" value="KAI3665737.1"/>
    <property type="molecule type" value="Genomic_DNA"/>
</dbReference>
<reference evidence="2" key="1">
    <citation type="journal article" date="2022" name="Mol. Ecol. Resour.">
        <title>The genomes of chicory, endive, great burdock and yacon provide insights into Asteraceae palaeo-polyploidization history and plant inulin production.</title>
        <authorList>
            <person name="Fan W."/>
            <person name="Wang S."/>
            <person name="Wang H."/>
            <person name="Wang A."/>
            <person name="Jiang F."/>
            <person name="Liu H."/>
            <person name="Zhao H."/>
            <person name="Xu D."/>
            <person name="Zhang Y."/>
        </authorList>
    </citation>
    <scope>NUCLEOTIDE SEQUENCE [LARGE SCALE GENOMIC DNA]</scope>
    <source>
        <strain evidence="2">cv. Niubang</strain>
    </source>
</reference>
<evidence type="ECO:0000313" key="1">
    <source>
        <dbReference type="EMBL" id="KAI3665737.1"/>
    </source>
</evidence>
<proteinExistence type="predicted"/>
<reference evidence="1 2" key="2">
    <citation type="journal article" date="2022" name="Mol. Ecol. Resour.">
        <title>The genomes of chicory, endive, great burdock and yacon provide insights into Asteraceae paleo-polyploidization history and plant inulin production.</title>
        <authorList>
            <person name="Fan W."/>
            <person name="Wang S."/>
            <person name="Wang H."/>
            <person name="Wang A."/>
            <person name="Jiang F."/>
            <person name="Liu H."/>
            <person name="Zhao H."/>
            <person name="Xu D."/>
            <person name="Zhang Y."/>
        </authorList>
    </citation>
    <scope>NUCLEOTIDE SEQUENCE [LARGE SCALE GENOMIC DNA]</scope>
    <source>
        <strain evidence="2">cv. Niubang</strain>
    </source>
</reference>
<evidence type="ECO:0000313" key="2">
    <source>
        <dbReference type="Proteomes" id="UP001055879"/>
    </source>
</evidence>
<organism evidence="1 2">
    <name type="scientific">Arctium lappa</name>
    <name type="common">Greater burdock</name>
    <name type="synonym">Lappa major</name>
    <dbReference type="NCBI Taxonomy" id="4217"/>
    <lineage>
        <taxon>Eukaryota</taxon>
        <taxon>Viridiplantae</taxon>
        <taxon>Streptophyta</taxon>
        <taxon>Embryophyta</taxon>
        <taxon>Tracheophyta</taxon>
        <taxon>Spermatophyta</taxon>
        <taxon>Magnoliopsida</taxon>
        <taxon>eudicotyledons</taxon>
        <taxon>Gunneridae</taxon>
        <taxon>Pentapetalae</taxon>
        <taxon>asterids</taxon>
        <taxon>campanulids</taxon>
        <taxon>Asterales</taxon>
        <taxon>Asteraceae</taxon>
        <taxon>Carduoideae</taxon>
        <taxon>Cardueae</taxon>
        <taxon>Arctiinae</taxon>
        <taxon>Arctium</taxon>
    </lineage>
</organism>